<evidence type="ECO:0000259" key="2">
    <source>
        <dbReference type="PROSITE" id="PS51918"/>
    </source>
</evidence>
<feature type="region of interest" description="Disordered" evidence="1">
    <location>
        <begin position="612"/>
        <end position="641"/>
    </location>
</feature>
<dbReference type="PROSITE" id="PS51918">
    <property type="entry name" value="RADICAL_SAM"/>
    <property type="match status" value="1"/>
</dbReference>
<dbReference type="NCBIfam" id="TIGR03960">
    <property type="entry name" value="rSAM_fuse_unch"/>
    <property type="match status" value="1"/>
</dbReference>
<dbReference type="InterPro" id="IPR023862">
    <property type="entry name" value="CHP03960_rSAM"/>
</dbReference>
<name>A0A6N7IMZ7_9FIRM</name>
<dbReference type="EMBL" id="WHYR01000006">
    <property type="protein sequence ID" value="MQL51356.1"/>
    <property type="molecule type" value="Genomic_DNA"/>
</dbReference>
<evidence type="ECO:0000256" key="1">
    <source>
        <dbReference type="SAM" id="MobiDB-lite"/>
    </source>
</evidence>
<dbReference type="SFLD" id="SFLDG01082">
    <property type="entry name" value="B12-binding_domain_containing"/>
    <property type="match status" value="1"/>
</dbReference>
<dbReference type="Gene3D" id="3.80.30.20">
    <property type="entry name" value="tm_1862 like domain"/>
    <property type="match status" value="1"/>
</dbReference>
<dbReference type="InterPro" id="IPR007197">
    <property type="entry name" value="rSAM"/>
</dbReference>
<proteinExistence type="predicted"/>
<dbReference type="InterPro" id="IPR023404">
    <property type="entry name" value="rSAM_horseshoe"/>
</dbReference>
<dbReference type="Pfam" id="PF19864">
    <property type="entry name" value="Radical_SAM_N2"/>
    <property type="match status" value="1"/>
</dbReference>
<comment type="caution">
    <text evidence="3">The sequence shown here is derived from an EMBL/GenBank/DDBJ whole genome shotgun (WGS) entry which is preliminary data.</text>
</comment>
<dbReference type="Pfam" id="PF04055">
    <property type="entry name" value="Radical_SAM"/>
    <property type="match status" value="1"/>
</dbReference>
<keyword evidence="4" id="KW-1185">Reference proteome</keyword>
<dbReference type="InterPro" id="IPR058240">
    <property type="entry name" value="rSAM_sf"/>
</dbReference>
<dbReference type="CDD" id="cd01335">
    <property type="entry name" value="Radical_SAM"/>
    <property type="match status" value="1"/>
</dbReference>
<accession>A0A6N7IMZ7</accession>
<evidence type="ECO:0000313" key="4">
    <source>
        <dbReference type="Proteomes" id="UP000441717"/>
    </source>
</evidence>
<dbReference type="SMART" id="SM00729">
    <property type="entry name" value="Elp3"/>
    <property type="match status" value="1"/>
</dbReference>
<feature type="domain" description="Radical SAM core" evidence="2">
    <location>
        <begin position="252"/>
        <end position="487"/>
    </location>
</feature>
<dbReference type="Proteomes" id="UP000441717">
    <property type="component" value="Unassembled WGS sequence"/>
</dbReference>
<dbReference type="RefSeq" id="WP_152945300.1">
    <property type="nucleotide sequence ID" value="NZ_WHYR01000006.1"/>
</dbReference>
<reference evidence="3 4" key="1">
    <citation type="submission" date="2019-10" db="EMBL/GenBank/DDBJ databases">
        <title>Comparative genomics of sulfur disproportionating microorganisms.</title>
        <authorList>
            <person name="Ward L.M."/>
            <person name="Bertran E."/>
            <person name="Johnston D."/>
        </authorList>
    </citation>
    <scope>NUCLEOTIDE SEQUENCE [LARGE SCALE GENOMIC DNA]</scope>
    <source>
        <strain evidence="3 4">DSM 14055</strain>
    </source>
</reference>
<dbReference type="Gene3D" id="3.40.50.280">
    <property type="entry name" value="Cobalamin-binding domain"/>
    <property type="match status" value="1"/>
</dbReference>
<organism evidence="3 4">
    <name type="scientific">Desulfofundulus thermobenzoicus</name>
    <dbReference type="NCBI Taxonomy" id="29376"/>
    <lineage>
        <taxon>Bacteria</taxon>
        <taxon>Bacillati</taxon>
        <taxon>Bacillota</taxon>
        <taxon>Clostridia</taxon>
        <taxon>Eubacteriales</taxon>
        <taxon>Peptococcaceae</taxon>
        <taxon>Desulfofundulus</taxon>
    </lineage>
</organism>
<dbReference type="PANTHER" id="PTHR42731:SF1">
    <property type="entry name" value="RADICAL SAM DOMAIN PROTEIN"/>
    <property type="match status" value="1"/>
</dbReference>
<dbReference type="GO" id="GO:0003824">
    <property type="term" value="F:catalytic activity"/>
    <property type="evidence" value="ECO:0007669"/>
    <property type="project" value="InterPro"/>
</dbReference>
<dbReference type="AlphaFoldDB" id="A0A6N7IMZ7"/>
<dbReference type="InterPro" id="IPR045784">
    <property type="entry name" value="Radical_SAM_N2"/>
</dbReference>
<evidence type="ECO:0000313" key="3">
    <source>
        <dbReference type="EMBL" id="MQL51356.1"/>
    </source>
</evidence>
<dbReference type="InterPro" id="IPR006638">
    <property type="entry name" value="Elp3/MiaA/NifB-like_rSAM"/>
</dbReference>
<dbReference type="OrthoDB" id="9806827at2"/>
<protein>
    <submittedName>
        <fullName evidence="3">TIGR03960 family B12-binding radical SAM protein</fullName>
    </submittedName>
</protein>
<gene>
    <name evidence="3" type="ORF">GFC01_03570</name>
</gene>
<dbReference type="SUPFAM" id="SSF102114">
    <property type="entry name" value="Radical SAM enzymes"/>
    <property type="match status" value="1"/>
</dbReference>
<dbReference type="PANTHER" id="PTHR42731">
    <property type="entry name" value="SLL1084 PROTEIN"/>
    <property type="match status" value="1"/>
</dbReference>
<sequence>MGQLEKILSRVEKPARYVGGEWNVTCKDWHKAAVKVVFAFPDVYEVGMSHLGLQILYHVVNQREDALMERTFAPWVDMEEQMRRHGLPLFTLESHRPVAEFDILAFTLQYEMSFTNIINMLDLAGLPLRTKQRGPEHPLVIAGGPCAFNPEPLADFIDLFVIGEGEEVFHELLELYLKLGGKRADRQETLHRAAAIPGVYVPSLYAVAYREDGLIREIRPLEEGVPAKVTRRVLRNLDGAPFPVRPLVPSLGVVHDRGMLEVQRGCTRGCRFCQAGIIYRPVREKSPATLLRQAGQIIKNTGYDEVSLVSLSTADYSRVEELVRSLLDEFAGKGVSISLPSLRVDAFSVDLAREVQRVRRATLTFAPEAGTQRLRDVINKGVTAEDLMNAVTAAFHAGWQAVKLYFMIGLPTERDEDLDGIAGLARQVLERGKEAGVPRGRLKVTVSASSFVPKSHTAFQWEPQVELGELKRRQQYLRSKLKERGLVFHWHDPEVSFLEAVLARGDRRLGAVLAEAWRLGCRFDGWSECFDFQRWQEAFRRAGLDPYWYAGRRYNYNDVLPWEHIDAGVSKLFLIHEHKKAMEGKPTPDCRTGRCPGCGLCPTLEVEPEIREAGNACPHPTANDNDQDHYRRSPYSAPLPD</sequence>
<dbReference type="SFLD" id="SFLDS00029">
    <property type="entry name" value="Radical_SAM"/>
    <property type="match status" value="1"/>
</dbReference>
<dbReference type="GO" id="GO:0051536">
    <property type="term" value="F:iron-sulfur cluster binding"/>
    <property type="evidence" value="ECO:0007669"/>
    <property type="project" value="InterPro"/>
</dbReference>